<comment type="caution">
    <text evidence="1">The sequence shown here is derived from an EMBL/GenBank/DDBJ whole genome shotgun (WGS) entry which is preliminary data.</text>
</comment>
<dbReference type="AlphaFoldDB" id="R8AVW4"/>
<dbReference type="EMBL" id="AQQO01000012">
    <property type="protein sequence ID" value="EON90487.1"/>
    <property type="molecule type" value="Genomic_DNA"/>
</dbReference>
<name>R8AVW4_PLESH</name>
<protein>
    <submittedName>
        <fullName evidence="1">Uncharacterized protein</fullName>
    </submittedName>
</protein>
<reference evidence="1 2" key="1">
    <citation type="journal article" date="2013" name="Genome Announc.">
        <title>Genome Sequence of Plesiomonas shigelloides Strain 302-73 (Serotype O1).</title>
        <authorList>
            <person name="Pique N."/>
            <person name="Aquilini E."/>
            <person name="Alioto T."/>
            <person name="Minana-Galbis D."/>
            <person name="Tomas J.M."/>
        </authorList>
    </citation>
    <scope>NUCLEOTIDE SEQUENCE [LARGE SCALE GENOMIC DNA]</scope>
    <source>
        <strain evidence="1 2">302-73</strain>
    </source>
</reference>
<gene>
    <name evidence="1" type="ORF">PLESHI_00205</name>
</gene>
<accession>R8AVW4</accession>
<organism evidence="1 2">
    <name type="scientific">Plesiomonas shigelloides 302-73</name>
    <dbReference type="NCBI Taxonomy" id="1315976"/>
    <lineage>
        <taxon>Bacteria</taxon>
        <taxon>Pseudomonadati</taxon>
        <taxon>Pseudomonadota</taxon>
        <taxon>Gammaproteobacteria</taxon>
        <taxon>Enterobacterales</taxon>
        <taxon>Enterobacteriaceae</taxon>
        <taxon>Plesiomonas</taxon>
    </lineage>
</organism>
<evidence type="ECO:0000313" key="2">
    <source>
        <dbReference type="Proteomes" id="UP000014012"/>
    </source>
</evidence>
<proteinExistence type="predicted"/>
<keyword evidence="2" id="KW-1185">Reference proteome</keyword>
<sequence>MYLFCSFSYAAEVIDGPYKISNDHDFFIAQKSQNENCPIDLIVTGGKTSYVIDRLCVNGDLPKIRSTFFITLKGVNHIGVIVSWYNKHQAEGIEQTDYQVTIYKKNNDGMYSIDKDKNNDRLFYGVEDGTGDGSYKFNNAKAVKLYLKSKYG</sequence>
<dbReference type="Proteomes" id="UP000014012">
    <property type="component" value="Unassembled WGS sequence"/>
</dbReference>
<dbReference type="HOGENOM" id="CLU_130402_0_0_6"/>
<evidence type="ECO:0000313" key="1">
    <source>
        <dbReference type="EMBL" id="EON90487.1"/>
    </source>
</evidence>